<evidence type="ECO:0000313" key="3">
    <source>
        <dbReference type="Proteomes" id="UP000064189"/>
    </source>
</evidence>
<keyword evidence="1" id="KW-0812">Transmembrane</keyword>
<dbReference type="Proteomes" id="UP000064189">
    <property type="component" value="Unassembled WGS sequence"/>
</dbReference>
<keyword evidence="1" id="KW-1133">Transmembrane helix</keyword>
<dbReference type="AlphaFoldDB" id="A0A120GQ23"/>
<feature type="transmembrane region" description="Helical" evidence="1">
    <location>
        <begin position="36"/>
        <end position="56"/>
    </location>
</feature>
<comment type="caution">
    <text evidence="2">The sequence shown here is derived from an EMBL/GenBank/DDBJ whole genome shotgun (WGS) entry which is preliminary data.</text>
</comment>
<feature type="transmembrane region" description="Helical" evidence="1">
    <location>
        <begin position="6"/>
        <end position="24"/>
    </location>
</feature>
<feature type="transmembrane region" description="Helical" evidence="1">
    <location>
        <begin position="62"/>
        <end position="82"/>
    </location>
</feature>
<organism evidence="2 3">
    <name type="scientific">Peribacillus simplex</name>
    <dbReference type="NCBI Taxonomy" id="1478"/>
    <lineage>
        <taxon>Bacteria</taxon>
        <taxon>Bacillati</taxon>
        <taxon>Bacillota</taxon>
        <taxon>Bacilli</taxon>
        <taxon>Bacillales</taxon>
        <taxon>Bacillaceae</taxon>
        <taxon>Peribacillus</taxon>
    </lineage>
</organism>
<dbReference type="InterPro" id="IPR025434">
    <property type="entry name" value="YesK-like"/>
</dbReference>
<evidence type="ECO:0000313" key="2">
    <source>
        <dbReference type="EMBL" id="KWW20684.1"/>
    </source>
</evidence>
<gene>
    <name evidence="2" type="ORF">AS888_17910</name>
</gene>
<accession>A0A120GQ23</accession>
<keyword evidence="3" id="KW-1185">Reference proteome</keyword>
<reference evidence="2 3" key="1">
    <citation type="submission" date="2015-11" db="EMBL/GenBank/DDBJ databases">
        <title>Genome Sequence of Bacillus simplex strain VanAntwerpen2.</title>
        <authorList>
            <person name="Couger M.B."/>
        </authorList>
    </citation>
    <scope>NUCLEOTIDE SEQUENCE [LARGE SCALE GENOMIC DNA]</scope>
    <source>
        <strain evidence="2 3">VanAntwerpen02</strain>
    </source>
</reference>
<dbReference type="EMBL" id="LNNH01000014">
    <property type="protein sequence ID" value="KWW20684.1"/>
    <property type="molecule type" value="Genomic_DNA"/>
</dbReference>
<dbReference type="Pfam" id="PF14150">
    <property type="entry name" value="YesK"/>
    <property type="match status" value="1"/>
</dbReference>
<name>A0A120GQ23_9BACI</name>
<keyword evidence="1" id="KW-0472">Membrane</keyword>
<evidence type="ECO:0000256" key="1">
    <source>
        <dbReference type="SAM" id="Phobius"/>
    </source>
</evidence>
<proteinExistence type="predicted"/>
<dbReference type="RefSeq" id="WP_061141875.1">
    <property type="nucleotide sequence ID" value="NZ_LNNH01000014.1"/>
</dbReference>
<sequence>MLILVPLLIAFIPGMVVLTLTWWLRKRGFSPFIIKLPGTVSMMAAFILFYIGYVQIRGFEGAAYGILSFFLILFAFLSFMIGKKVRV</sequence>
<protein>
    <submittedName>
        <fullName evidence="2">Preprotein translocase subunit SecD</fullName>
    </submittedName>
</protein>